<evidence type="ECO:0000256" key="3">
    <source>
        <dbReference type="PROSITE-ProRule" id="PRU00354"/>
    </source>
</evidence>
<evidence type="ECO:0000313" key="6">
    <source>
        <dbReference type="EMBL" id="CAG9536873.1"/>
    </source>
</evidence>
<comment type="similarity">
    <text evidence="1 4">Belongs to the spermidine/spermine synthase family.</text>
</comment>
<dbReference type="InterPro" id="IPR035246">
    <property type="entry name" value="Spermidine_synt_N"/>
</dbReference>
<keyword evidence="3" id="KW-0620">Polyamine biosynthesis</keyword>
<feature type="domain" description="PABS" evidence="5">
    <location>
        <begin position="6"/>
        <end position="265"/>
    </location>
</feature>
<keyword evidence="2 3" id="KW-0808">Transferase</keyword>
<evidence type="ECO:0000313" key="7">
    <source>
        <dbReference type="Proteomes" id="UP000746747"/>
    </source>
</evidence>
<dbReference type="PROSITE" id="PS51006">
    <property type="entry name" value="PABS_2"/>
    <property type="match status" value="1"/>
</dbReference>
<dbReference type="Gene3D" id="3.40.50.150">
    <property type="entry name" value="Vaccinia Virus protein VP39"/>
    <property type="match status" value="1"/>
</dbReference>
<dbReference type="NCBIfam" id="TIGR00417">
    <property type="entry name" value="speE"/>
    <property type="match status" value="1"/>
</dbReference>
<evidence type="ECO:0000256" key="1">
    <source>
        <dbReference type="ARBA" id="ARBA00007867"/>
    </source>
</evidence>
<dbReference type="GO" id="GO:0004766">
    <property type="term" value="F:spermidine synthase activity"/>
    <property type="evidence" value="ECO:0007669"/>
    <property type="project" value="TreeGrafter"/>
</dbReference>
<dbReference type="Gene3D" id="2.30.140.10">
    <property type="entry name" value="Spermidine synthase, tetramerisation domain"/>
    <property type="match status" value="1"/>
</dbReference>
<name>A0A8J2M788_9BILA</name>
<dbReference type="OrthoDB" id="38125at2759"/>
<dbReference type="SUPFAM" id="SSF53335">
    <property type="entry name" value="S-adenosyl-L-methionine-dependent methyltransferases"/>
    <property type="match status" value="1"/>
</dbReference>
<dbReference type="AlphaFoldDB" id="A0A8J2M788"/>
<evidence type="ECO:0000256" key="2">
    <source>
        <dbReference type="ARBA" id="ARBA00022679"/>
    </source>
</evidence>
<proteinExistence type="inferred from homology"/>
<gene>
    <name evidence="6" type="ORF">CJOHNSTONI_LOCUS6746</name>
</gene>
<dbReference type="PANTHER" id="PTHR11558:SF11">
    <property type="entry name" value="SPERMIDINE SYNTHASE"/>
    <property type="match status" value="1"/>
</dbReference>
<organism evidence="6 7">
    <name type="scientific">Cercopithifilaria johnstoni</name>
    <dbReference type="NCBI Taxonomy" id="2874296"/>
    <lineage>
        <taxon>Eukaryota</taxon>
        <taxon>Metazoa</taxon>
        <taxon>Ecdysozoa</taxon>
        <taxon>Nematoda</taxon>
        <taxon>Chromadorea</taxon>
        <taxon>Rhabditida</taxon>
        <taxon>Spirurina</taxon>
        <taxon>Spiruromorpha</taxon>
        <taxon>Filarioidea</taxon>
        <taxon>Onchocercidae</taxon>
        <taxon>Cercopithifilaria</taxon>
    </lineage>
</organism>
<dbReference type="InterPro" id="IPR030668">
    <property type="entry name" value="Spermi_synthase_euk"/>
</dbReference>
<accession>A0A8J2M788</accession>
<reference evidence="6" key="1">
    <citation type="submission" date="2021-09" db="EMBL/GenBank/DDBJ databases">
        <authorList>
            <consortium name="Pathogen Informatics"/>
        </authorList>
    </citation>
    <scope>NUCLEOTIDE SEQUENCE</scope>
</reference>
<dbReference type="GO" id="GO:0008295">
    <property type="term" value="P:spermidine biosynthetic process"/>
    <property type="evidence" value="ECO:0007669"/>
    <property type="project" value="TreeGrafter"/>
</dbReference>
<dbReference type="InterPro" id="IPR029063">
    <property type="entry name" value="SAM-dependent_MTases_sf"/>
</dbReference>
<dbReference type="Pfam" id="PF17284">
    <property type="entry name" value="Spermine_synt_N"/>
    <property type="match status" value="1"/>
</dbReference>
<evidence type="ECO:0000256" key="4">
    <source>
        <dbReference type="RuleBase" id="RU003836"/>
    </source>
</evidence>
<protein>
    <recommendedName>
        <fullName evidence="5">PABS domain-containing protein</fullName>
    </recommendedName>
</protein>
<dbReference type="InterPro" id="IPR037163">
    <property type="entry name" value="Spermidine_synt_N_sf"/>
</dbReference>
<dbReference type="NCBIfam" id="NF002010">
    <property type="entry name" value="PRK00811.1"/>
    <property type="match status" value="1"/>
</dbReference>
<dbReference type="PROSITE" id="PS01330">
    <property type="entry name" value="PABS_1"/>
    <property type="match status" value="1"/>
</dbReference>
<feature type="active site" description="Proton acceptor" evidence="3">
    <location>
        <position position="185"/>
    </location>
</feature>
<dbReference type="EMBL" id="CAKAEH010001492">
    <property type="protein sequence ID" value="CAG9536873.1"/>
    <property type="molecule type" value="Genomic_DNA"/>
</dbReference>
<dbReference type="PANTHER" id="PTHR11558">
    <property type="entry name" value="SPERMIDINE/SPERMINE SYNTHASE"/>
    <property type="match status" value="1"/>
</dbReference>
<dbReference type="HAMAP" id="MF_00198">
    <property type="entry name" value="Spermidine_synth"/>
    <property type="match status" value="1"/>
</dbReference>
<dbReference type="CDD" id="cd02440">
    <property type="entry name" value="AdoMet_MTases"/>
    <property type="match status" value="1"/>
</dbReference>
<dbReference type="InterPro" id="IPR001045">
    <property type="entry name" value="Spermi_synthase"/>
</dbReference>
<dbReference type="GO" id="GO:0005829">
    <property type="term" value="C:cytosol"/>
    <property type="evidence" value="ECO:0007669"/>
    <property type="project" value="TreeGrafter"/>
</dbReference>
<dbReference type="FunFam" id="3.40.50.150:FF:000013">
    <property type="entry name" value="Spermidine synthase"/>
    <property type="match status" value="1"/>
</dbReference>
<keyword evidence="7" id="KW-1185">Reference proteome</keyword>
<sequence>MNAFRDGWFTEVAPESIENDDPKMKLVADKDDNLIDNRIWSGQAFSLKVDEVLAHEKSKYQDVFIFRSRTHGNVLALDGVIQCTEYDEFAYQEMITHLAMFSHPLPQKVLVIGGGDGAVLREVLKHECVESVTMCEIDETVINLSKKFLPQMSVAFSSPKLKLVIQDGFDFLKEHKGEFDVVITDSSDPIGPAKKLFSETYYGLIKEALTEKGVLSSQGECPWLDIKFIRDLIRRASVLYPRVAYAVGSVPTYPTGQMGYLLCSKDEKQDITIPLKILSESEIKRMNLKYYNSDVHRSAFILPQFAKEGVPCIVVRVVLNKMTFWNECHDKLSAMMHFMMLRMPKAVGR</sequence>
<dbReference type="Pfam" id="PF01564">
    <property type="entry name" value="Spermine_synth"/>
    <property type="match status" value="1"/>
</dbReference>
<dbReference type="Proteomes" id="UP000746747">
    <property type="component" value="Unassembled WGS sequence"/>
</dbReference>
<evidence type="ECO:0000259" key="5">
    <source>
        <dbReference type="PROSITE" id="PS51006"/>
    </source>
</evidence>
<dbReference type="InterPro" id="IPR030374">
    <property type="entry name" value="PABS"/>
</dbReference>
<dbReference type="PIRSF" id="PIRSF000502">
    <property type="entry name" value="Spermidine_synth"/>
    <property type="match status" value="1"/>
</dbReference>
<comment type="caution">
    <text evidence="6">The sequence shown here is derived from an EMBL/GenBank/DDBJ whole genome shotgun (WGS) entry which is preliminary data.</text>
</comment>
<dbReference type="InterPro" id="IPR030373">
    <property type="entry name" value="PABS_CS"/>
</dbReference>